<gene>
    <name evidence="2" type="primary">LOC104235369</name>
</gene>
<protein>
    <submittedName>
        <fullName evidence="2">Uncharacterized protein LOC104235369</fullName>
    </submittedName>
</protein>
<accession>A0A1U7XCM9</accession>
<reference evidence="1" key="1">
    <citation type="journal article" date="2013" name="Genome Biol.">
        <title>Reference genomes and transcriptomes of Nicotiana sylvestris and Nicotiana tomentosiformis.</title>
        <authorList>
            <person name="Sierro N."/>
            <person name="Battey J.N."/>
            <person name="Ouadi S."/>
            <person name="Bovet L."/>
            <person name="Goepfert S."/>
            <person name="Bakaher N."/>
            <person name="Peitsch M.C."/>
            <person name="Ivanov N.V."/>
        </authorList>
    </citation>
    <scope>NUCLEOTIDE SEQUENCE [LARGE SCALE GENOMIC DNA]</scope>
</reference>
<dbReference type="AlphaFoldDB" id="A0A1U7XCM9"/>
<reference evidence="2" key="2">
    <citation type="submission" date="2025-08" db="UniProtKB">
        <authorList>
            <consortium name="RefSeq"/>
        </authorList>
    </citation>
    <scope>IDENTIFICATION</scope>
    <source>
        <tissue evidence="2">Leaf</tissue>
    </source>
</reference>
<dbReference type="Proteomes" id="UP000189701">
    <property type="component" value="Unplaced"/>
</dbReference>
<name>A0A1U7XCM9_NICSY</name>
<evidence type="ECO:0000313" key="1">
    <source>
        <dbReference type="Proteomes" id="UP000189701"/>
    </source>
</evidence>
<organism evidence="1 2">
    <name type="scientific">Nicotiana sylvestris</name>
    <name type="common">Wood tobacco</name>
    <name type="synonym">South American tobacco</name>
    <dbReference type="NCBI Taxonomy" id="4096"/>
    <lineage>
        <taxon>Eukaryota</taxon>
        <taxon>Viridiplantae</taxon>
        <taxon>Streptophyta</taxon>
        <taxon>Embryophyta</taxon>
        <taxon>Tracheophyta</taxon>
        <taxon>Spermatophyta</taxon>
        <taxon>Magnoliopsida</taxon>
        <taxon>eudicotyledons</taxon>
        <taxon>Gunneridae</taxon>
        <taxon>Pentapetalae</taxon>
        <taxon>asterids</taxon>
        <taxon>lamiids</taxon>
        <taxon>Solanales</taxon>
        <taxon>Solanaceae</taxon>
        <taxon>Nicotianoideae</taxon>
        <taxon>Nicotianeae</taxon>
        <taxon>Nicotiana</taxon>
    </lineage>
</organism>
<keyword evidence="1" id="KW-1185">Reference proteome</keyword>
<sequence length="138" mass="15803">MASKPVGMGFLTFTLDDVKDFNTASNGILTTTVITKHPVTIEFFLGLKYRTKLIGSDVPGKDLIIGFDIYRQLRDRLQLKANGIAFKKQSNLILIFQGYSKSPTTKRNFTEQNLTEHSCVESHRDFMKKRKCPLWKNE</sequence>
<proteinExistence type="predicted"/>
<evidence type="ECO:0000313" key="2">
    <source>
        <dbReference type="RefSeq" id="XP_009787411.1"/>
    </source>
</evidence>
<dbReference type="RefSeq" id="XP_009787411.1">
    <property type="nucleotide sequence ID" value="XM_009789109.1"/>
</dbReference>